<dbReference type="EMBL" id="VEVO01000013">
    <property type="protein sequence ID" value="KAF0032760.1"/>
    <property type="molecule type" value="Genomic_DNA"/>
</dbReference>
<comment type="caution">
    <text evidence="1">The sequence shown here is derived from an EMBL/GenBank/DDBJ whole genome shotgun (WGS) entry which is preliminary data.</text>
</comment>
<gene>
    <name evidence="1" type="ORF">F2P81_015050</name>
</gene>
<accession>A0A6A4SLL4</accession>
<reference evidence="1 2" key="1">
    <citation type="submission" date="2019-06" db="EMBL/GenBank/DDBJ databases">
        <title>Draft genomes of female and male turbot (Scophthalmus maximus).</title>
        <authorList>
            <person name="Xu H."/>
            <person name="Xu X.-W."/>
            <person name="Shao C."/>
            <person name="Chen S."/>
        </authorList>
    </citation>
    <scope>NUCLEOTIDE SEQUENCE [LARGE SCALE GENOMIC DNA]</scope>
    <source>
        <strain evidence="1">Ysfricsl-2016a</strain>
        <tissue evidence="1">Blood</tissue>
    </source>
</reference>
<evidence type="ECO:0000313" key="2">
    <source>
        <dbReference type="Proteomes" id="UP000438429"/>
    </source>
</evidence>
<dbReference type="Proteomes" id="UP000438429">
    <property type="component" value="Unassembled WGS sequence"/>
</dbReference>
<dbReference type="AlphaFoldDB" id="A0A6A4SLL4"/>
<sequence>MYQPFNGKMSAPFTKTGSRHRVASRILLTWSRQKNRKRGGPRVLSKPVLFVAVSLANVEKAQRQQPLPMENEIKSAHCLPVDVSDQ</sequence>
<evidence type="ECO:0000313" key="1">
    <source>
        <dbReference type="EMBL" id="KAF0032760.1"/>
    </source>
</evidence>
<protein>
    <submittedName>
        <fullName evidence="1">Uncharacterized protein</fullName>
    </submittedName>
</protein>
<name>A0A6A4SLL4_SCOMX</name>
<organism evidence="1 2">
    <name type="scientific">Scophthalmus maximus</name>
    <name type="common">Turbot</name>
    <name type="synonym">Psetta maxima</name>
    <dbReference type="NCBI Taxonomy" id="52904"/>
    <lineage>
        <taxon>Eukaryota</taxon>
        <taxon>Metazoa</taxon>
        <taxon>Chordata</taxon>
        <taxon>Craniata</taxon>
        <taxon>Vertebrata</taxon>
        <taxon>Euteleostomi</taxon>
        <taxon>Actinopterygii</taxon>
        <taxon>Neopterygii</taxon>
        <taxon>Teleostei</taxon>
        <taxon>Neoteleostei</taxon>
        <taxon>Acanthomorphata</taxon>
        <taxon>Carangaria</taxon>
        <taxon>Pleuronectiformes</taxon>
        <taxon>Pleuronectoidei</taxon>
        <taxon>Scophthalmidae</taxon>
        <taxon>Scophthalmus</taxon>
    </lineage>
</organism>
<proteinExistence type="predicted"/>